<accession>A0A0C9SQC9</accession>
<dbReference type="InterPro" id="IPR027417">
    <property type="entry name" value="P-loop_NTPase"/>
</dbReference>
<dbReference type="InterPro" id="IPR007111">
    <property type="entry name" value="NACHT_NTPase"/>
</dbReference>
<evidence type="ECO:0000313" key="4">
    <source>
        <dbReference type="EMBL" id="KII83607.1"/>
    </source>
</evidence>
<feature type="non-terminal residue" evidence="4">
    <location>
        <position position="782"/>
    </location>
</feature>
<name>A0A0C9SQC9_PLICR</name>
<dbReference type="SUPFAM" id="SSF52540">
    <property type="entry name" value="P-loop containing nucleoside triphosphate hydrolases"/>
    <property type="match status" value="1"/>
</dbReference>
<evidence type="ECO:0000256" key="1">
    <source>
        <dbReference type="ARBA" id="ARBA00022737"/>
    </source>
</evidence>
<dbReference type="PROSITE" id="PS50837">
    <property type="entry name" value="NACHT"/>
    <property type="match status" value="1"/>
</dbReference>
<evidence type="ECO:0000259" key="3">
    <source>
        <dbReference type="PROSITE" id="PS50837"/>
    </source>
</evidence>
<evidence type="ECO:0000256" key="2">
    <source>
        <dbReference type="SAM" id="MobiDB-lite"/>
    </source>
</evidence>
<dbReference type="PANTHER" id="PTHR10039:SF17">
    <property type="entry name" value="FUNGAL STAND N-TERMINAL GOODBYE DOMAIN-CONTAINING PROTEIN-RELATED"/>
    <property type="match status" value="1"/>
</dbReference>
<dbReference type="Gene3D" id="3.40.50.300">
    <property type="entry name" value="P-loop containing nucleotide triphosphate hydrolases"/>
    <property type="match status" value="1"/>
</dbReference>
<reference evidence="4 5" key="1">
    <citation type="submission" date="2014-06" db="EMBL/GenBank/DDBJ databases">
        <title>Evolutionary Origins and Diversification of the Mycorrhizal Mutualists.</title>
        <authorList>
            <consortium name="DOE Joint Genome Institute"/>
            <consortium name="Mycorrhizal Genomics Consortium"/>
            <person name="Kohler A."/>
            <person name="Kuo A."/>
            <person name="Nagy L.G."/>
            <person name="Floudas D."/>
            <person name="Copeland A."/>
            <person name="Barry K.W."/>
            <person name="Cichocki N."/>
            <person name="Veneault-Fourrey C."/>
            <person name="LaButti K."/>
            <person name="Lindquist E.A."/>
            <person name="Lipzen A."/>
            <person name="Lundell T."/>
            <person name="Morin E."/>
            <person name="Murat C."/>
            <person name="Riley R."/>
            <person name="Ohm R."/>
            <person name="Sun H."/>
            <person name="Tunlid A."/>
            <person name="Henrissat B."/>
            <person name="Grigoriev I.V."/>
            <person name="Hibbett D.S."/>
            <person name="Martin F."/>
        </authorList>
    </citation>
    <scope>NUCLEOTIDE SEQUENCE [LARGE SCALE GENOMIC DNA]</scope>
    <source>
        <strain evidence="4 5">FD-325 SS-3</strain>
    </source>
</reference>
<keyword evidence="1" id="KW-0677">Repeat</keyword>
<protein>
    <recommendedName>
        <fullName evidence="3">NACHT domain-containing protein</fullName>
    </recommendedName>
</protein>
<organism evidence="4 5">
    <name type="scientific">Plicaturopsis crispa FD-325 SS-3</name>
    <dbReference type="NCBI Taxonomy" id="944288"/>
    <lineage>
        <taxon>Eukaryota</taxon>
        <taxon>Fungi</taxon>
        <taxon>Dikarya</taxon>
        <taxon>Basidiomycota</taxon>
        <taxon>Agaricomycotina</taxon>
        <taxon>Agaricomycetes</taxon>
        <taxon>Agaricomycetidae</taxon>
        <taxon>Amylocorticiales</taxon>
        <taxon>Amylocorticiaceae</taxon>
        <taxon>Plicatura</taxon>
        <taxon>Plicaturopsis crispa</taxon>
    </lineage>
</organism>
<dbReference type="EMBL" id="KN832575">
    <property type="protein sequence ID" value="KII83607.1"/>
    <property type="molecule type" value="Genomic_DNA"/>
</dbReference>
<feature type="compositionally biased region" description="Basic and acidic residues" evidence="2">
    <location>
        <begin position="14"/>
        <end position="26"/>
    </location>
</feature>
<sequence>MSIKSSTSNSRFARFRDRFRNRRDDGGTPASSAADTLIATPSAVEDTSNRPTSLPGPDEASTPGTTQHENSQNQLNRPSTSRAIFKRILDRIRKRRDSGTPASSPMTAIPGIVVSTPDTVPLTESTPSTAKEPERGRLVSKAVVEHPVYRTVKVILTIAKEAVDNAPVPGLKGVISGISTIIDAVEQADNNYDALKELQKYLISLDNLLTPYGQRDLPEPLKSRIKNLYTEILRICQVVKEKFDKGHIHRILDQYNDKGEIVANFDEIARAVHDFMLGSAIQAEIDSGMTVEHTTTMIQNSWSDRFQHLATHLLWMSLGLLDRLACLYSATLQAETHKGCLLGTRVQQLADIDHWAMNPGHIRVYWLNGMAGTGKTAIAESVAKSLEAKNMLGASFFCTRSNVDRSDVKRIFPTIAYTLARAYPAFAAALLHILQSDPDVGSHSLDRQLSKLILEPAMHLPRPAWPMIVVIDALDECTDRDATEHALELLCQHISAVPALHFFVTGRPDVHVRQPSIKSLQAGVGTILHLHDIERDMVDADIRLYLTFELQKIPIGRINYGLPESWPGSSSIEQLVEKAGKLFIYAFTVCQFVNFKNTDPQYRLSLLLEHAESVIWEKPIDGLYKQILAVALETSGLLATEVDARQKTLNTMLLVYTPQSAQTIASLLGFSIHQVVSSVESLSSIVKVPELPNMPITSYHASFFDFITSPERSLHFSIAPAKHHAFLALKCLQYMNMHLHENMCNLDDLFLLKSVDKSLLSKAIPESLKYACINWTRHLSAG</sequence>
<feature type="compositionally biased region" description="Polar residues" evidence="2">
    <location>
        <begin position="62"/>
        <end position="82"/>
    </location>
</feature>
<dbReference type="HOGENOM" id="CLU_000288_6_10_1"/>
<dbReference type="Pfam" id="PF24883">
    <property type="entry name" value="NPHP3_N"/>
    <property type="match status" value="1"/>
</dbReference>
<dbReference type="InterPro" id="IPR059179">
    <property type="entry name" value="MLKL-like_MCAfunc"/>
</dbReference>
<feature type="region of interest" description="Disordered" evidence="2">
    <location>
        <begin position="1"/>
        <end position="135"/>
    </location>
</feature>
<dbReference type="PANTHER" id="PTHR10039">
    <property type="entry name" value="AMELOGENIN"/>
    <property type="match status" value="1"/>
</dbReference>
<feature type="compositionally biased region" description="Polar residues" evidence="2">
    <location>
        <begin position="1"/>
        <end position="10"/>
    </location>
</feature>
<feature type="compositionally biased region" description="Polar residues" evidence="2">
    <location>
        <begin position="116"/>
        <end position="129"/>
    </location>
</feature>
<proteinExistence type="predicted"/>
<evidence type="ECO:0000313" key="5">
    <source>
        <dbReference type="Proteomes" id="UP000053263"/>
    </source>
</evidence>
<feature type="domain" description="NACHT" evidence="3">
    <location>
        <begin position="363"/>
        <end position="509"/>
    </location>
</feature>
<dbReference type="AlphaFoldDB" id="A0A0C9SQC9"/>
<dbReference type="Proteomes" id="UP000053263">
    <property type="component" value="Unassembled WGS sequence"/>
</dbReference>
<dbReference type="OrthoDB" id="3027122at2759"/>
<keyword evidence="5" id="KW-1185">Reference proteome</keyword>
<dbReference type="CDD" id="cd21037">
    <property type="entry name" value="MLKL_NTD"/>
    <property type="match status" value="1"/>
</dbReference>
<dbReference type="InterPro" id="IPR056884">
    <property type="entry name" value="NPHP3-like_N"/>
</dbReference>
<gene>
    <name evidence="4" type="ORF">PLICRDRAFT_147964</name>
</gene>